<dbReference type="Proteomes" id="UP000026941">
    <property type="component" value="Unassembled WGS sequence"/>
</dbReference>
<evidence type="ECO:0000313" key="2">
    <source>
        <dbReference type="Proteomes" id="UP000026941"/>
    </source>
</evidence>
<name>A0AA87QGX0_RHIRH</name>
<comment type="caution">
    <text evidence="1">The sequence shown here is derived from an EMBL/GenBank/DDBJ whole genome shotgun (WGS) entry which is preliminary data.</text>
</comment>
<organism evidence="1 2">
    <name type="scientific">Rhizobium rhizogenes NBRC 13257</name>
    <dbReference type="NCBI Taxonomy" id="1220581"/>
    <lineage>
        <taxon>Bacteria</taxon>
        <taxon>Pseudomonadati</taxon>
        <taxon>Pseudomonadota</taxon>
        <taxon>Alphaproteobacteria</taxon>
        <taxon>Hyphomicrobiales</taxon>
        <taxon>Rhizobiaceae</taxon>
        <taxon>Rhizobium/Agrobacterium group</taxon>
        <taxon>Rhizobium</taxon>
    </lineage>
</organism>
<dbReference type="AlphaFoldDB" id="A0AA87QGX0"/>
<protein>
    <submittedName>
        <fullName evidence="1">Uncharacterized protein</fullName>
    </submittedName>
</protein>
<evidence type="ECO:0000313" key="1">
    <source>
        <dbReference type="EMBL" id="GAJ97012.1"/>
    </source>
</evidence>
<sequence>MLARWIAKTWLEDQLLSSKRRRYEKAVVYPNLANGAGGHRLFWKALTRDIGPLFIALAMFVR</sequence>
<dbReference type="EMBL" id="BAYX01000029">
    <property type="protein sequence ID" value="GAJ97012.1"/>
    <property type="molecule type" value="Genomic_DNA"/>
</dbReference>
<gene>
    <name evidence="1" type="ORF">RRH01S_29_00390</name>
</gene>
<accession>A0AA87QGX0</accession>
<proteinExistence type="predicted"/>
<reference evidence="1 2" key="1">
    <citation type="submission" date="2014-05" db="EMBL/GenBank/DDBJ databases">
        <title>Whole genome shotgun sequence of Rhizobium rhizogenes NBRC 13257.</title>
        <authorList>
            <person name="Katano-Makiyama Y."/>
            <person name="Hosoyama A."/>
            <person name="Hashimoto M."/>
            <person name="Hosoyama Y."/>
            <person name="Noguchi M."/>
            <person name="Tsuchikane K."/>
            <person name="Kimura A."/>
            <person name="Ohji S."/>
            <person name="Ichikawa N."/>
            <person name="Yamazoe A."/>
            <person name="Fujita N."/>
        </authorList>
    </citation>
    <scope>NUCLEOTIDE SEQUENCE [LARGE SCALE GENOMIC DNA]</scope>
    <source>
        <strain evidence="1 2">NBRC 13257</strain>
    </source>
</reference>